<dbReference type="EMBL" id="EQ976723">
    <property type="protein sequence ID" value="EEF26686.1"/>
    <property type="molecule type" value="Genomic_DNA"/>
</dbReference>
<evidence type="ECO:0000313" key="3">
    <source>
        <dbReference type="Proteomes" id="UP000008311"/>
    </source>
</evidence>
<accession>B9TBS8</accession>
<evidence type="ECO:0000313" key="2">
    <source>
        <dbReference type="EMBL" id="EEF26686.1"/>
    </source>
</evidence>
<reference evidence="3" key="1">
    <citation type="journal article" date="2010" name="Nat. Biotechnol.">
        <title>Draft genome sequence of the oilseed species Ricinus communis.</title>
        <authorList>
            <person name="Chan A.P."/>
            <person name="Crabtree J."/>
            <person name="Zhao Q."/>
            <person name="Lorenzi H."/>
            <person name="Orvis J."/>
            <person name="Puiu D."/>
            <person name="Melake-Berhan A."/>
            <person name="Jones K.M."/>
            <person name="Redman J."/>
            <person name="Chen G."/>
            <person name="Cahoon E.B."/>
            <person name="Gedil M."/>
            <person name="Stanke M."/>
            <person name="Haas B.J."/>
            <person name="Wortman J.R."/>
            <person name="Fraser-Liggett C.M."/>
            <person name="Ravel J."/>
            <person name="Rabinowicz P.D."/>
        </authorList>
    </citation>
    <scope>NUCLEOTIDE SEQUENCE [LARGE SCALE GENOMIC DNA]</scope>
    <source>
        <strain evidence="3">cv. Hale</strain>
    </source>
</reference>
<dbReference type="AlphaFoldDB" id="B9TBS8"/>
<evidence type="ECO:0000256" key="1">
    <source>
        <dbReference type="SAM" id="MobiDB-lite"/>
    </source>
</evidence>
<proteinExistence type="predicted"/>
<feature type="region of interest" description="Disordered" evidence="1">
    <location>
        <begin position="89"/>
        <end position="108"/>
    </location>
</feature>
<dbReference type="Proteomes" id="UP000008311">
    <property type="component" value="Unassembled WGS sequence"/>
</dbReference>
<sequence length="108" mass="12315">MDPDKPPGPEGFNAYFFQPCWDIVKEDFVDTPKDCSWGYIIRIRDDVMDAIRYQIGDGTSVSFWHHPWLTNGPLSRRIDYSVRVISRIPKRSQAGSKGTGPGPKENND</sequence>
<protein>
    <submittedName>
        <fullName evidence="2">Uncharacterized protein</fullName>
    </submittedName>
</protein>
<keyword evidence="3" id="KW-1185">Reference proteome</keyword>
<organism evidence="2 3">
    <name type="scientific">Ricinus communis</name>
    <name type="common">Castor bean</name>
    <dbReference type="NCBI Taxonomy" id="3988"/>
    <lineage>
        <taxon>Eukaryota</taxon>
        <taxon>Viridiplantae</taxon>
        <taxon>Streptophyta</taxon>
        <taxon>Embryophyta</taxon>
        <taxon>Tracheophyta</taxon>
        <taxon>Spermatophyta</taxon>
        <taxon>Magnoliopsida</taxon>
        <taxon>eudicotyledons</taxon>
        <taxon>Gunneridae</taxon>
        <taxon>Pentapetalae</taxon>
        <taxon>rosids</taxon>
        <taxon>fabids</taxon>
        <taxon>Malpighiales</taxon>
        <taxon>Euphorbiaceae</taxon>
        <taxon>Acalyphoideae</taxon>
        <taxon>Acalypheae</taxon>
        <taxon>Ricinus</taxon>
    </lineage>
</organism>
<dbReference type="InParanoid" id="B9TBS8"/>
<name>B9TBS8_RICCO</name>
<gene>
    <name evidence="2" type="ORF">RCOM_2151740</name>
</gene>